<accession>A0A2T9Z0U2</accession>
<feature type="region of interest" description="Disordered" evidence="9">
    <location>
        <begin position="500"/>
        <end position="566"/>
    </location>
</feature>
<evidence type="ECO:0000256" key="3">
    <source>
        <dbReference type="ARBA" id="ARBA00022722"/>
    </source>
</evidence>
<dbReference type="SUPFAM" id="SSF88723">
    <property type="entry name" value="PIN domain-like"/>
    <property type="match status" value="1"/>
</dbReference>
<keyword evidence="5" id="KW-0227">DNA damage</keyword>
<feature type="compositionally biased region" description="Basic and acidic residues" evidence="9">
    <location>
        <begin position="631"/>
        <end position="644"/>
    </location>
</feature>
<evidence type="ECO:0000256" key="9">
    <source>
        <dbReference type="SAM" id="MobiDB-lite"/>
    </source>
</evidence>
<dbReference type="STRING" id="61424.A0A2T9Z0U2"/>
<feature type="region of interest" description="Disordered" evidence="9">
    <location>
        <begin position="629"/>
        <end position="666"/>
    </location>
</feature>
<comment type="subcellular location">
    <subcellularLocation>
        <location evidence="1">Nucleus</location>
    </subcellularLocation>
</comment>
<keyword evidence="6" id="KW-0378">Hydrolase</keyword>
<feature type="compositionally biased region" description="Basic and acidic residues" evidence="9">
    <location>
        <begin position="759"/>
        <end position="772"/>
    </location>
</feature>
<feature type="compositionally biased region" description="Basic and acidic residues" evidence="9">
    <location>
        <begin position="144"/>
        <end position="157"/>
    </location>
</feature>
<reference evidence="12 13" key="1">
    <citation type="journal article" date="2018" name="MBio">
        <title>Comparative Genomics Reveals the Core Gene Toolbox for the Fungus-Insect Symbiosis.</title>
        <authorList>
            <person name="Wang Y."/>
            <person name="Stata M."/>
            <person name="Wang W."/>
            <person name="Stajich J.E."/>
            <person name="White M.M."/>
            <person name="Moncalvo J.M."/>
        </authorList>
    </citation>
    <scope>NUCLEOTIDE SEQUENCE [LARGE SCALE GENOMIC DNA]</scope>
    <source>
        <strain evidence="12 13">AUS-77-4</strain>
    </source>
</reference>
<evidence type="ECO:0000256" key="6">
    <source>
        <dbReference type="ARBA" id="ARBA00022801"/>
    </source>
</evidence>
<keyword evidence="8" id="KW-0539">Nucleus</keyword>
<dbReference type="PANTHER" id="PTHR16171:SF7">
    <property type="entry name" value="DNA REPAIR PROTEIN RAD2"/>
    <property type="match status" value="1"/>
</dbReference>
<evidence type="ECO:0000259" key="11">
    <source>
        <dbReference type="SMART" id="SM00485"/>
    </source>
</evidence>
<dbReference type="OrthoDB" id="31113at2759"/>
<dbReference type="PRINTS" id="PR00853">
    <property type="entry name" value="XPGRADSUPER"/>
</dbReference>
<feature type="region of interest" description="Disordered" evidence="9">
    <location>
        <begin position="1245"/>
        <end position="1273"/>
    </location>
</feature>
<dbReference type="EMBL" id="MBFT01000087">
    <property type="protein sequence ID" value="PVU98225.1"/>
    <property type="molecule type" value="Genomic_DNA"/>
</dbReference>
<evidence type="ECO:0000256" key="5">
    <source>
        <dbReference type="ARBA" id="ARBA00022763"/>
    </source>
</evidence>
<dbReference type="InterPro" id="IPR006086">
    <property type="entry name" value="XPG-I_dom"/>
</dbReference>
<dbReference type="SMART" id="SM00484">
    <property type="entry name" value="XPGI"/>
    <property type="match status" value="1"/>
</dbReference>
<feature type="compositionally biased region" description="Polar residues" evidence="9">
    <location>
        <begin position="746"/>
        <end position="758"/>
    </location>
</feature>
<dbReference type="Pfam" id="PF00752">
    <property type="entry name" value="XPG_N"/>
    <property type="match status" value="1"/>
</dbReference>
<evidence type="ECO:0000259" key="10">
    <source>
        <dbReference type="SMART" id="SM00484"/>
    </source>
</evidence>
<dbReference type="InterPro" id="IPR006084">
    <property type="entry name" value="XPG/Rad2"/>
</dbReference>
<dbReference type="GO" id="GO:0006289">
    <property type="term" value="P:nucleotide-excision repair"/>
    <property type="evidence" value="ECO:0007669"/>
    <property type="project" value="InterPro"/>
</dbReference>
<feature type="compositionally biased region" description="Basic and acidic residues" evidence="9">
    <location>
        <begin position="362"/>
        <end position="385"/>
    </location>
</feature>
<dbReference type="GO" id="GO:0004520">
    <property type="term" value="F:DNA endonuclease activity"/>
    <property type="evidence" value="ECO:0007669"/>
    <property type="project" value="TreeGrafter"/>
</dbReference>
<gene>
    <name evidence="12" type="ORF">BB559_001716</name>
</gene>
<dbReference type="PANTHER" id="PTHR16171">
    <property type="entry name" value="DNA REPAIR PROTEIN COMPLEMENTING XP-G CELLS-RELATED"/>
    <property type="match status" value="1"/>
</dbReference>
<dbReference type="CDD" id="cd09868">
    <property type="entry name" value="PIN_XPG_RAD2"/>
    <property type="match status" value="1"/>
</dbReference>
<dbReference type="InterPro" id="IPR006085">
    <property type="entry name" value="XPG_DNA_repair_N"/>
</dbReference>
<dbReference type="GO" id="GO:0003697">
    <property type="term" value="F:single-stranded DNA binding"/>
    <property type="evidence" value="ECO:0007669"/>
    <property type="project" value="InterPro"/>
</dbReference>
<feature type="compositionally biased region" description="Polar residues" evidence="9">
    <location>
        <begin position="645"/>
        <end position="666"/>
    </location>
</feature>
<feature type="domain" description="XPG N-terminal" evidence="11">
    <location>
        <begin position="1"/>
        <end position="98"/>
    </location>
</feature>
<feature type="region of interest" description="Disordered" evidence="9">
    <location>
        <begin position="357"/>
        <end position="394"/>
    </location>
</feature>
<dbReference type="InterPro" id="IPR001044">
    <property type="entry name" value="XPG/Rad2_eukaryotes"/>
</dbReference>
<comment type="similarity">
    <text evidence="2">Belongs to the XPG/RAD2 endonuclease family. XPG subfamily.</text>
</comment>
<keyword evidence="13" id="KW-1185">Reference proteome</keyword>
<feature type="compositionally biased region" description="Low complexity" evidence="9">
    <location>
        <begin position="124"/>
        <end position="136"/>
    </location>
</feature>
<protein>
    <recommendedName>
        <fullName evidence="14">XPG-I domain-containing protein</fullName>
    </recommendedName>
</protein>
<feature type="compositionally biased region" description="Polar residues" evidence="9">
    <location>
        <begin position="773"/>
        <end position="783"/>
    </location>
</feature>
<keyword evidence="4" id="KW-0255">Endonuclease</keyword>
<feature type="compositionally biased region" description="Acidic residues" evidence="9">
    <location>
        <begin position="798"/>
        <end position="808"/>
    </location>
</feature>
<sequence length="1273" mass="144020">MGVTGLWSVVEGDLKPTRLEVLENKKLAVDASIWIHQFIKAMRDKSGNEIENGHIIGFYRRICKLMHYRILPIFVFDGIPPEIKQKTISQRKLRQHNQERRAKQLAEKLLSSKLKAHLLEEAISNNSSPKNNQKSNNKSKIKKNTPDSGKKRNRDDFELPADNNIKVHGTILAKQDKKGFDIRLPTLEEAEAAEYWGKIISERKTISGYDAGVFDFTSPNGSASEKKSDTTPNKKILEEEFEKFTDIVDLDNKQFLELPFETQISLLKELTQHSRQTSFKRLKKMIEGSKTAMDFSQMQIENLMTRNKLMQNYMEISGARHRVMSLKNNNKMTVNSVASQRGVKYVLIRSEEPGGGWKLSAPKKDKYSDSSDSEKGTQIKPKNSEFIELSDSDSEFKPSNEFSFDHLSQTNPTKNVILDDMFDITKSEENSINNSKLDIDSFENIDSVENFISEILEENDVINKDLGSVDVDIKFNIISSSEDEDFEDVLIPYHSDTESRVIPTHNNNKDEKMVGIDKDSVKSPTSNAQVDVLSDNKDQTANSGLPHKNTFSGFSDSDSDSDLETNNDSSLILNVLNAEKKYSDSNFFKVDEKTPIQLSNPEGYKSNLLKKFGETKLLKSNELDLNSTGLQEEKNNFEDMKNPENFETSSSLRLRNSQTNNTSSNLVGDVFCDSKAEVSYIDHQDDQAILLKESQDTDVSESKPKTSSVDHNSINLKVKQNDDINIKETKESQKSAIEKKEDFPKESQTNSTSLQSHPQESKESNLENEIKTDVNNPKNGISSTDEKNTSEINIVSEAEGETNTEQTDDPFKTPAKAKITTSKSGDSTGGYDSYKSDYSGNLELAFRRKSFSPFTPKSVESMLSENSIEIKDFMTPSKSSFGHKSDIEKENLRAEFLEISKLNQTFVEKQIEEQTSELYKARRDASEITTSLLDDIRTLLNIFNIPYITAPAEAEASCAQLEMEKLVDGIITDDSDVLLFGSNKVYRNFFNQEKTVLGYTRNTFSQIELIFFAYFLGSDYTIGVNGIGPVTVTVIFSYFGTKKNAKLVSKYTNMEELETEQPLQESSQKPSNDILDAILEVDENSNIKAQKLLSLLKYFQTFIEMSKNKTILFKKNAPKNLKKLAKMSTRIDLPPDFPDIKIVKAYLKPAVFDVYVTDQTRNRSINLNNKNVHEKNSKIKFDWGIPDLDLLQTFMFEKVGWNEDKVSAAIIPLIKAKIEQKQRSMSGKSNQTTLLNSVLFGTSEKKGTTANNSKTMQLNQKASSSRSTPSWFQ</sequence>
<dbReference type="PRINTS" id="PR00066">
    <property type="entry name" value="XRODRMPGMNTG"/>
</dbReference>
<feature type="region of interest" description="Disordered" evidence="9">
    <location>
        <begin position="121"/>
        <end position="160"/>
    </location>
</feature>
<dbReference type="SMART" id="SM00485">
    <property type="entry name" value="XPGN"/>
    <property type="match status" value="1"/>
</dbReference>
<dbReference type="InterPro" id="IPR019974">
    <property type="entry name" value="XPG_CS"/>
</dbReference>
<evidence type="ECO:0000256" key="4">
    <source>
        <dbReference type="ARBA" id="ARBA00022759"/>
    </source>
</evidence>
<dbReference type="InterPro" id="IPR029060">
    <property type="entry name" value="PIN-like_dom_sf"/>
</dbReference>
<organism evidence="12 13">
    <name type="scientific">Furculomyces boomerangus</name>
    <dbReference type="NCBI Taxonomy" id="61424"/>
    <lineage>
        <taxon>Eukaryota</taxon>
        <taxon>Fungi</taxon>
        <taxon>Fungi incertae sedis</taxon>
        <taxon>Zoopagomycota</taxon>
        <taxon>Kickxellomycotina</taxon>
        <taxon>Harpellomycetes</taxon>
        <taxon>Harpellales</taxon>
        <taxon>Harpellaceae</taxon>
        <taxon>Furculomyces</taxon>
    </lineage>
</organism>
<dbReference type="GO" id="GO:0005634">
    <property type="term" value="C:nucleus"/>
    <property type="evidence" value="ECO:0007669"/>
    <property type="project" value="UniProtKB-SubCell"/>
</dbReference>
<name>A0A2T9Z0U2_9FUNG</name>
<keyword evidence="7" id="KW-0234">DNA repair</keyword>
<comment type="caution">
    <text evidence="12">The sequence shown here is derived from an EMBL/GenBank/DDBJ whole genome shotgun (WGS) entry which is preliminary data.</text>
</comment>
<dbReference type="Gene3D" id="3.40.50.1010">
    <property type="entry name" value="5'-nuclease"/>
    <property type="match status" value="2"/>
</dbReference>
<feature type="compositionally biased region" description="Basic and acidic residues" evidence="9">
    <location>
        <begin position="507"/>
        <end position="521"/>
    </location>
</feature>
<evidence type="ECO:0000256" key="7">
    <source>
        <dbReference type="ARBA" id="ARBA00023204"/>
    </source>
</evidence>
<evidence type="ECO:0000256" key="2">
    <source>
        <dbReference type="ARBA" id="ARBA00005283"/>
    </source>
</evidence>
<feature type="compositionally biased region" description="Polar residues" evidence="9">
    <location>
        <begin position="705"/>
        <end position="715"/>
    </location>
</feature>
<feature type="region of interest" description="Disordered" evidence="9">
    <location>
        <begin position="692"/>
        <end position="833"/>
    </location>
</feature>
<dbReference type="PROSITE" id="PS00842">
    <property type="entry name" value="XPG_2"/>
    <property type="match status" value="1"/>
</dbReference>
<evidence type="ECO:0000313" key="12">
    <source>
        <dbReference type="EMBL" id="PVU98225.1"/>
    </source>
</evidence>
<feature type="compositionally biased region" description="Polar residues" evidence="9">
    <location>
        <begin position="1248"/>
        <end position="1273"/>
    </location>
</feature>
<evidence type="ECO:0008006" key="14">
    <source>
        <dbReference type="Google" id="ProtNLM"/>
    </source>
</evidence>
<dbReference type="Pfam" id="PF00867">
    <property type="entry name" value="XPG_I"/>
    <property type="match status" value="1"/>
</dbReference>
<dbReference type="SUPFAM" id="SSF47807">
    <property type="entry name" value="5' to 3' exonuclease, C-terminal subdomain"/>
    <property type="match status" value="1"/>
</dbReference>
<evidence type="ECO:0000256" key="1">
    <source>
        <dbReference type="ARBA" id="ARBA00004123"/>
    </source>
</evidence>
<feature type="domain" description="XPG-I" evidence="10">
    <location>
        <begin position="941"/>
        <end position="1018"/>
    </location>
</feature>
<dbReference type="InterPro" id="IPR036279">
    <property type="entry name" value="5-3_exonuclease_C_sf"/>
</dbReference>
<dbReference type="AlphaFoldDB" id="A0A2T9Z0U2"/>
<dbReference type="GO" id="GO:0016788">
    <property type="term" value="F:hydrolase activity, acting on ester bonds"/>
    <property type="evidence" value="ECO:0007669"/>
    <property type="project" value="InterPro"/>
</dbReference>
<feature type="compositionally biased region" description="Basic and acidic residues" evidence="9">
    <location>
        <begin position="719"/>
        <end position="745"/>
    </location>
</feature>
<keyword evidence="3" id="KW-0540">Nuclease</keyword>
<dbReference type="Proteomes" id="UP000245699">
    <property type="component" value="Unassembled WGS sequence"/>
</dbReference>
<evidence type="ECO:0000256" key="8">
    <source>
        <dbReference type="ARBA" id="ARBA00023242"/>
    </source>
</evidence>
<proteinExistence type="inferred from homology"/>
<evidence type="ECO:0000313" key="13">
    <source>
        <dbReference type="Proteomes" id="UP000245699"/>
    </source>
</evidence>